<dbReference type="Pfam" id="PF00501">
    <property type="entry name" value="AMP-binding"/>
    <property type="match status" value="1"/>
</dbReference>
<evidence type="ECO:0000313" key="4">
    <source>
        <dbReference type="EMBL" id="ORY54537.1"/>
    </source>
</evidence>
<keyword evidence="1" id="KW-0547">Nucleotide-binding</keyword>
<dbReference type="GO" id="GO:0016020">
    <property type="term" value="C:membrane"/>
    <property type="evidence" value="ECO:0007669"/>
    <property type="project" value="TreeGrafter"/>
</dbReference>
<dbReference type="AlphaFoldDB" id="A0A1Y2D5Q6"/>
<dbReference type="EMBL" id="MCOG01000084">
    <property type="protein sequence ID" value="ORY54537.1"/>
    <property type="molecule type" value="Genomic_DNA"/>
</dbReference>
<evidence type="ECO:0000256" key="2">
    <source>
        <dbReference type="ARBA" id="ARBA00022840"/>
    </source>
</evidence>
<dbReference type="GO" id="GO:0004467">
    <property type="term" value="F:long-chain fatty acid-CoA ligase activity"/>
    <property type="evidence" value="ECO:0007669"/>
    <property type="project" value="TreeGrafter"/>
</dbReference>
<protein>
    <submittedName>
        <fullName evidence="4">Acetyl-CoA synthetase-like protein</fullName>
    </submittedName>
</protein>
<dbReference type="InterPro" id="IPR000873">
    <property type="entry name" value="AMP-dep_synth/lig_dom"/>
</dbReference>
<proteinExistence type="predicted"/>
<evidence type="ECO:0000256" key="1">
    <source>
        <dbReference type="ARBA" id="ARBA00022741"/>
    </source>
</evidence>
<sequence>MKFETTLKIIKKLFNKEDKNYKHNNNNNKYIYLIKRKNVKTIKDLVLEASKYFGDKTFLRYQNKSEIVNVSFKEVLSICEAFSTWLNNKNINENSKKIHVGILGDKSFHDIIIYISTIFSGNVVIPLDPNLDLETSSYCINHSDIDILFYDTKYKEKVEMLKEKCPNVKQYILINENDENDKNLNNDENSLNNILNKYNGQKCIINIKSNDNAFIIYTSGTTGNKKGVVLTHENLVEAAYATFDYLEKDNEIYLNLLPFHHAYSFYNFC</sequence>
<dbReference type="Gene3D" id="3.40.50.12780">
    <property type="entry name" value="N-terminal domain of ligase-like"/>
    <property type="match status" value="1"/>
</dbReference>
<feature type="domain" description="AMP-dependent synthetase/ligase" evidence="3">
    <location>
        <begin position="51"/>
        <end position="266"/>
    </location>
</feature>
<evidence type="ECO:0000313" key="5">
    <source>
        <dbReference type="Proteomes" id="UP000193920"/>
    </source>
</evidence>
<comment type="caution">
    <text evidence="4">The sequence shown here is derived from an EMBL/GenBank/DDBJ whole genome shotgun (WGS) entry which is preliminary data.</text>
</comment>
<dbReference type="PANTHER" id="PTHR43272">
    <property type="entry name" value="LONG-CHAIN-FATTY-ACID--COA LIGASE"/>
    <property type="match status" value="1"/>
</dbReference>
<accession>A0A1Y2D5Q6</accession>
<keyword evidence="2" id="KW-0067">ATP-binding</keyword>
<dbReference type="STRING" id="1754190.A0A1Y2D5Q6"/>
<dbReference type="SUPFAM" id="SSF56801">
    <property type="entry name" value="Acetyl-CoA synthetase-like"/>
    <property type="match status" value="1"/>
</dbReference>
<organism evidence="4 5">
    <name type="scientific">Neocallimastix californiae</name>
    <dbReference type="NCBI Taxonomy" id="1754190"/>
    <lineage>
        <taxon>Eukaryota</taxon>
        <taxon>Fungi</taxon>
        <taxon>Fungi incertae sedis</taxon>
        <taxon>Chytridiomycota</taxon>
        <taxon>Chytridiomycota incertae sedis</taxon>
        <taxon>Neocallimastigomycetes</taxon>
        <taxon>Neocallimastigales</taxon>
        <taxon>Neocallimastigaceae</taxon>
        <taxon>Neocallimastix</taxon>
    </lineage>
</organism>
<keyword evidence="5" id="KW-1185">Reference proteome</keyword>
<dbReference type="GO" id="GO:0005524">
    <property type="term" value="F:ATP binding"/>
    <property type="evidence" value="ECO:0007669"/>
    <property type="project" value="UniProtKB-KW"/>
</dbReference>
<name>A0A1Y2D5Q6_9FUNG</name>
<dbReference type="PANTHER" id="PTHR43272:SF33">
    <property type="entry name" value="AMP-BINDING DOMAIN-CONTAINING PROTEIN-RELATED"/>
    <property type="match status" value="1"/>
</dbReference>
<reference evidence="4 5" key="1">
    <citation type="submission" date="2016-08" db="EMBL/GenBank/DDBJ databases">
        <title>A Parts List for Fungal Cellulosomes Revealed by Comparative Genomics.</title>
        <authorList>
            <consortium name="DOE Joint Genome Institute"/>
            <person name="Haitjema C.H."/>
            <person name="Gilmore S.P."/>
            <person name="Henske J.K."/>
            <person name="Solomon K.V."/>
            <person name="De Groot R."/>
            <person name="Kuo A."/>
            <person name="Mondo S.J."/>
            <person name="Salamov A.A."/>
            <person name="Labutti K."/>
            <person name="Zhao Z."/>
            <person name="Chiniquy J."/>
            <person name="Barry K."/>
            <person name="Brewer H.M."/>
            <person name="Purvine S.O."/>
            <person name="Wright A.T."/>
            <person name="Boxma B."/>
            <person name="Van Alen T."/>
            <person name="Hackstein J.H."/>
            <person name="Baker S.E."/>
            <person name="Grigoriev I.V."/>
            <person name="O'Malley M.A."/>
        </authorList>
    </citation>
    <scope>NUCLEOTIDE SEQUENCE [LARGE SCALE GENOMIC DNA]</scope>
    <source>
        <strain evidence="4 5">G1</strain>
    </source>
</reference>
<dbReference type="Proteomes" id="UP000193920">
    <property type="component" value="Unassembled WGS sequence"/>
</dbReference>
<gene>
    <name evidence="4" type="ORF">LY90DRAFT_507563</name>
</gene>
<evidence type="ECO:0000259" key="3">
    <source>
        <dbReference type="Pfam" id="PF00501"/>
    </source>
</evidence>
<dbReference type="InterPro" id="IPR042099">
    <property type="entry name" value="ANL_N_sf"/>
</dbReference>